<accession>A0A2U3THI8</accession>
<dbReference type="STRING" id="1122240.GCA_000620105_00967"/>
<dbReference type="KEGG" id="maer:DAI18_01615"/>
<keyword evidence="2" id="KW-1185">Reference proteome</keyword>
<gene>
    <name evidence="1" type="ORF">DAI18_01615</name>
</gene>
<organism evidence="1 2">
    <name type="scientific">Microvirgula aerodenitrificans</name>
    <dbReference type="NCBI Taxonomy" id="57480"/>
    <lineage>
        <taxon>Bacteria</taxon>
        <taxon>Pseudomonadati</taxon>
        <taxon>Pseudomonadota</taxon>
        <taxon>Betaproteobacteria</taxon>
        <taxon>Neisseriales</taxon>
        <taxon>Aquaspirillaceae</taxon>
        <taxon>Microvirgula</taxon>
    </lineage>
</organism>
<reference evidence="1 2" key="1">
    <citation type="submission" date="2018-04" db="EMBL/GenBank/DDBJ databases">
        <title>Denitrifier Microvirgula.</title>
        <authorList>
            <person name="Anderson E."/>
            <person name="Jang J."/>
            <person name="Ishii S."/>
        </authorList>
    </citation>
    <scope>NUCLEOTIDE SEQUENCE [LARGE SCALE GENOMIC DNA]</scope>
    <source>
        <strain evidence="1 2">BE2.4</strain>
    </source>
</reference>
<name>A0A2U3THI8_9NEIS</name>
<sequence length="74" mass="7968">MADEHNELTRALGRIEGKLDMIVASQASQNERLDAMDERLRHVEQQAARVGAISGGIVAIGTALAVEMVRRAIG</sequence>
<evidence type="ECO:0000313" key="1">
    <source>
        <dbReference type="EMBL" id="AVY92882.1"/>
    </source>
</evidence>
<dbReference type="EMBL" id="CP028519">
    <property type="protein sequence ID" value="AVY92882.1"/>
    <property type="molecule type" value="Genomic_DNA"/>
</dbReference>
<protein>
    <submittedName>
        <fullName evidence="1">Uncharacterized protein</fullName>
    </submittedName>
</protein>
<dbReference type="Proteomes" id="UP000244173">
    <property type="component" value="Chromosome"/>
</dbReference>
<proteinExistence type="predicted"/>
<dbReference type="AlphaFoldDB" id="A0A2U3THI8"/>
<dbReference type="RefSeq" id="WP_028498377.1">
    <property type="nucleotide sequence ID" value="NZ_CALFSO010000029.1"/>
</dbReference>
<dbReference type="OrthoDB" id="8593817at2"/>
<evidence type="ECO:0000313" key="2">
    <source>
        <dbReference type="Proteomes" id="UP000244173"/>
    </source>
</evidence>